<organism evidence="1 2">
    <name type="scientific">Paenibacillus larvae subsp. larvae</name>
    <dbReference type="NCBI Taxonomy" id="147375"/>
    <lineage>
        <taxon>Bacteria</taxon>
        <taxon>Bacillati</taxon>
        <taxon>Bacillota</taxon>
        <taxon>Bacilli</taxon>
        <taxon>Bacillales</taxon>
        <taxon>Paenibacillaceae</taxon>
        <taxon>Paenibacillus</taxon>
    </lineage>
</organism>
<proteinExistence type="predicted"/>
<accession>A0A2L1TVL3</accession>
<evidence type="ECO:0000313" key="2">
    <source>
        <dbReference type="Proteomes" id="UP000239833"/>
    </source>
</evidence>
<name>A0A2L1TVL3_9BACL</name>
<dbReference type="AlphaFoldDB" id="A0A2L1TVL3"/>
<evidence type="ECO:0000313" key="1">
    <source>
        <dbReference type="EMBL" id="AVF24713.1"/>
    </source>
</evidence>
<dbReference type="Proteomes" id="UP000239833">
    <property type="component" value="Chromosome"/>
</dbReference>
<sequence length="107" mass="12036">MNPHRIVEKRAIGKGKMGREESISLFPHAVRPVQVSFPDAQSVISVLKDLEILRISEYTREKGCLWREPEGELRSRGKNFQLIKIKPKSALSIYFADSTSLAGTAPK</sequence>
<gene>
    <name evidence="1" type="ORF">ERICIII_00480</name>
</gene>
<reference evidence="2" key="1">
    <citation type="submission" date="2017-02" db="EMBL/GenBank/DDBJ databases">
        <title>Delineation of Paenibacillus larvae strains originating from foulbrood outbreaks.</title>
        <authorList>
            <person name="Beims H."/>
            <person name="Bunk B."/>
            <person name="Sproeer C."/>
            <person name="Mohr K.I."/>
            <person name="Pradella S."/>
            <person name="Guenther G."/>
            <person name="Rohde M."/>
            <person name="von der Ohe W."/>
            <person name="Steinert M."/>
        </authorList>
    </citation>
    <scope>NUCLEOTIDE SEQUENCE [LARGE SCALE GENOMIC DNA]</scope>
    <source>
        <strain evidence="2">Eric_III</strain>
    </source>
</reference>
<protein>
    <submittedName>
        <fullName evidence="1">Uncharacterized protein</fullName>
    </submittedName>
</protein>
<dbReference type="EMBL" id="CP019655">
    <property type="protein sequence ID" value="AVF24713.1"/>
    <property type="molecule type" value="Genomic_DNA"/>
</dbReference>